<dbReference type="GO" id="GO:0008270">
    <property type="term" value="F:zinc ion binding"/>
    <property type="evidence" value="ECO:0007669"/>
    <property type="project" value="UniProtKB-KW"/>
</dbReference>
<feature type="transmembrane region" description="Helical" evidence="5">
    <location>
        <begin position="214"/>
        <end position="233"/>
    </location>
</feature>
<dbReference type="AlphaFoldDB" id="A0A9N9XM88"/>
<dbReference type="InterPro" id="IPR013083">
    <property type="entry name" value="Znf_RING/FYVE/PHD"/>
</dbReference>
<dbReference type="InterPro" id="IPR050731">
    <property type="entry name" value="HRD1_E3_ubiq-ligases"/>
</dbReference>
<feature type="transmembrane region" description="Helical" evidence="5">
    <location>
        <begin position="120"/>
        <end position="139"/>
    </location>
</feature>
<feature type="transmembrane region" description="Helical" evidence="5">
    <location>
        <begin position="79"/>
        <end position="99"/>
    </location>
</feature>
<dbReference type="OrthoDB" id="4752984at2759"/>
<dbReference type="PANTHER" id="PTHR22763:SF190">
    <property type="entry name" value="RING FINGER PROTEIN 24"/>
    <property type="match status" value="1"/>
</dbReference>
<evidence type="ECO:0000256" key="2">
    <source>
        <dbReference type="ARBA" id="ARBA00022771"/>
    </source>
</evidence>
<evidence type="ECO:0000256" key="3">
    <source>
        <dbReference type="ARBA" id="ARBA00022833"/>
    </source>
</evidence>
<dbReference type="PANTHER" id="PTHR22763">
    <property type="entry name" value="RING ZINC FINGER PROTEIN"/>
    <property type="match status" value="1"/>
</dbReference>
<organism evidence="7 8">
    <name type="scientific">Phyllotreta striolata</name>
    <name type="common">Striped flea beetle</name>
    <name type="synonym">Crioceris striolata</name>
    <dbReference type="NCBI Taxonomy" id="444603"/>
    <lineage>
        <taxon>Eukaryota</taxon>
        <taxon>Metazoa</taxon>
        <taxon>Ecdysozoa</taxon>
        <taxon>Arthropoda</taxon>
        <taxon>Hexapoda</taxon>
        <taxon>Insecta</taxon>
        <taxon>Pterygota</taxon>
        <taxon>Neoptera</taxon>
        <taxon>Endopterygota</taxon>
        <taxon>Coleoptera</taxon>
        <taxon>Polyphaga</taxon>
        <taxon>Cucujiformia</taxon>
        <taxon>Chrysomeloidea</taxon>
        <taxon>Chrysomelidae</taxon>
        <taxon>Galerucinae</taxon>
        <taxon>Alticini</taxon>
        <taxon>Phyllotreta</taxon>
    </lineage>
</organism>
<keyword evidence="3" id="KW-0862">Zinc</keyword>
<dbReference type="GO" id="GO:0012505">
    <property type="term" value="C:endomembrane system"/>
    <property type="evidence" value="ECO:0007669"/>
    <property type="project" value="TreeGrafter"/>
</dbReference>
<feature type="domain" description="RING-type" evidence="6">
    <location>
        <begin position="269"/>
        <end position="307"/>
    </location>
</feature>
<keyword evidence="1" id="KW-0479">Metal-binding</keyword>
<evidence type="ECO:0000313" key="7">
    <source>
        <dbReference type="EMBL" id="CAG9854472.1"/>
    </source>
</evidence>
<dbReference type="GO" id="GO:0061630">
    <property type="term" value="F:ubiquitin protein ligase activity"/>
    <property type="evidence" value="ECO:0007669"/>
    <property type="project" value="TreeGrafter"/>
</dbReference>
<dbReference type="InterPro" id="IPR001841">
    <property type="entry name" value="Znf_RING"/>
</dbReference>
<keyword evidence="5" id="KW-0472">Membrane</keyword>
<dbReference type="SUPFAM" id="SSF57850">
    <property type="entry name" value="RING/U-box"/>
    <property type="match status" value="1"/>
</dbReference>
<evidence type="ECO:0000313" key="8">
    <source>
        <dbReference type="Proteomes" id="UP001153712"/>
    </source>
</evidence>
<evidence type="ECO:0000256" key="5">
    <source>
        <dbReference type="SAM" id="Phobius"/>
    </source>
</evidence>
<keyword evidence="8" id="KW-1185">Reference proteome</keyword>
<gene>
    <name evidence="7" type="ORF">PHYEVI_LOCUS934</name>
</gene>
<sequence length="319" mass="37878">MSTSFLFQDEEFLGWWPFLREFILALGSEIMEEIHCVEQFFIKIKSLYAFVSQVCFFVLVDLLLEENENFDNEKGDKSVVMALTSVLFYSVFGYFVSRIKDVFHRQRFQLFRSFLTIEHLVTWIFKVILEWVKAIVIVLCLREQGLNYQPSLLYSILTFLYYLCSEKIFVETLPDLFEMLSIEKFENLEHLYVPMAMNFFTVLAGTVVSTYFLLVQYSNFVLLSVYFLVYIRLKDIYYNYWKLLIVEREIFRSFRIATKEEIDSWNDICAVCLTAMSRARITPCNHLFHSHCLKRCLKSSLLCPLCKTHFLDGNSEIKL</sequence>
<dbReference type="EMBL" id="OU900094">
    <property type="protein sequence ID" value="CAG9854472.1"/>
    <property type="molecule type" value="Genomic_DNA"/>
</dbReference>
<keyword evidence="2 4" id="KW-0863">Zinc-finger</keyword>
<dbReference type="PROSITE" id="PS50089">
    <property type="entry name" value="ZF_RING_2"/>
    <property type="match status" value="1"/>
</dbReference>
<dbReference type="SMART" id="SM00184">
    <property type="entry name" value="RING"/>
    <property type="match status" value="1"/>
</dbReference>
<evidence type="ECO:0000256" key="4">
    <source>
        <dbReference type="PROSITE-ProRule" id="PRU00175"/>
    </source>
</evidence>
<keyword evidence="5" id="KW-1133">Transmembrane helix</keyword>
<evidence type="ECO:0000259" key="6">
    <source>
        <dbReference type="PROSITE" id="PS50089"/>
    </source>
</evidence>
<feature type="transmembrane region" description="Helical" evidence="5">
    <location>
        <begin position="47"/>
        <end position="64"/>
    </location>
</feature>
<proteinExistence type="predicted"/>
<keyword evidence="5" id="KW-0812">Transmembrane</keyword>
<name>A0A9N9XM88_PHYSR</name>
<protein>
    <recommendedName>
        <fullName evidence="6">RING-type domain-containing protein</fullName>
    </recommendedName>
</protein>
<dbReference type="GO" id="GO:0043161">
    <property type="term" value="P:proteasome-mediated ubiquitin-dependent protein catabolic process"/>
    <property type="evidence" value="ECO:0007669"/>
    <property type="project" value="TreeGrafter"/>
</dbReference>
<dbReference type="Proteomes" id="UP001153712">
    <property type="component" value="Chromosome 1"/>
</dbReference>
<reference evidence="7" key="1">
    <citation type="submission" date="2022-01" db="EMBL/GenBank/DDBJ databases">
        <authorList>
            <person name="King R."/>
        </authorList>
    </citation>
    <scope>NUCLEOTIDE SEQUENCE</scope>
</reference>
<evidence type="ECO:0000256" key="1">
    <source>
        <dbReference type="ARBA" id="ARBA00022723"/>
    </source>
</evidence>
<dbReference type="Pfam" id="PF13639">
    <property type="entry name" value="zf-RING_2"/>
    <property type="match status" value="1"/>
</dbReference>
<dbReference type="Gene3D" id="3.30.40.10">
    <property type="entry name" value="Zinc/RING finger domain, C3HC4 (zinc finger)"/>
    <property type="match status" value="1"/>
</dbReference>
<accession>A0A9N9XM88</accession>